<sequence length="552" mass="62070">MLSTLYIENIAVIEKTNIDFTKGLNVLTGETGAGKSIIIDSINAVTGHRTSKDIIRTGSDSAFVSATFTNISKEIKEKVLDLGFQVDDDTLILSRELSLNGRNTCRINDRPTTVSTLKEIGIELINIHGQHESLELMSPESHINYIDNFAELSSVIDDYNVSFKELKKLNKLLKENGGDESQRLYEIDLLTFQVDEINNASLTVGEEEELQNEKKLLQNSEKVRQYLDKSKSILSGYNGGNACEMVDEASTNLIKASNFLEEAEDVSNRLSDLSYALQDISAEISDLIDELEFNPSRLEEIEIRLDEIYKLKRKYGNSIEEILEYGEKAQKKLKKLLNYDKDMAEAKEQYEKLYDITLEKAENLTSLRKKAGKEFSHRVEEEMKFLDMPNVRITVSIEQSPLYSKGKDKVEILISANPGETPKPVSKIASGGELSRMMLAIKTVLSESDTIDTLIFDEVDTGISGKASRKVGLKLKEVSKNRQVICVTHQVQIASLADNHNLIRKNVKGERTFTDVTTLDYNGRIEELARIMGGIEITENTKKLAEEMLNNN</sequence>
<dbReference type="PANTHER" id="PTHR11059:SF0">
    <property type="entry name" value="DNA REPAIR PROTEIN RECN"/>
    <property type="match status" value="1"/>
</dbReference>
<dbReference type="GO" id="GO:0043590">
    <property type="term" value="C:bacterial nucleoid"/>
    <property type="evidence" value="ECO:0007669"/>
    <property type="project" value="TreeGrafter"/>
</dbReference>
<dbReference type="GO" id="GO:0009432">
    <property type="term" value="P:SOS response"/>
    <property type="evidence" value="ECO:0007669"/>
    <property type="project" value="TreeGrafter"/>
</dbReference>
<keyword evidence="6" id="KW-0067">ATP-binding</keyword>
<gene>
    <name evidence="12" type="primary">recN</name>
    <name evidence="12" type="ORF">E5Z56_09200</name>
</gene>
<dbReference type="PANTHER" id="PTHR11059">
    <property type="entry name" value="DNA REPAIR PROTEIN RECN"/>
    <property type="match status" value="1"/>
</dbReference>
<dbReference type="RefSeq" id="WP_138157527.1">
    <property type="nucleotide sequence ID" value="NZ_CP039381.1"/>
</dbReference>
<evidence type="ECO:0000256" key="8">
    <source>
        <dbReference type="ARBA" id="ARBA00033408"/>
    </source>
</evidence>
<dbReference type="AlphaFoldDB" id="A0A4P8XZH1"/>
<dbReference type="GO" id="GO:0005524">
    <property type="term" value="F:ATP binding"/>
    <property type="evidence" value="ECO:0007669"/>
    <property type="project" value="UniProtKB-KW"/>
</dbReference>
<dbReference type="EMBL" id="CP039381">
    <property type="protein sequence ID" value="QCT07520.1"/>
    <property type="molecule type" value="Genomic_DNA"/>
</dbReference>
<dbReference type="NCBIfam" id="TIGR00634">
    <property type="entry name" value="recN"/>
    <property type="match status" value="1"/>
</dbReference>
<feature type="domain" description="RecF/RecN/SMC N-terminal" evidence="11">
    <location>
        <begin position="2"/>
        <end position="505"/>
    </location>
</feature>
<keyword evidence="10" id="KW-0175">Coiled coil</keyword>
<evidence type="ECO:0000256" key="10">
    <source>
        <dbReference type="SAM" id="Coils"/>
    </source>
</evidence>
<dbReference type="Gene3D" id="3.40.50.300">
    <property type="entry name" value="P-loop containing nucleotide triphosphate hydrolases"/>
    <property type="match status" value="2"/>
</dbReference>
<dbReference type="GO" id="GO:0006310">
    <property type="term" value="P:DNA recombination"/>
    <property type="evidence" value="ECO:0007669"/>
    <property type="project" value="InterPro"/>
</dbReference>
<evidence type="ECO:0000256" key="3">
    <source>
        <dbReference type="ARBA" id="ARBA00021315"/>
    </source>
</evidence>
<dbReference type="FunFam" id="3.40.50.300:FF:000356">
    <property type="entry name" value="DNA repair protein RecN"/>
    <property type="match status" value="1"/>
</dbReference>
<proteinExistence type="inferred from homology"/>
<dbReference type="Proteomes" id="UP000301475">
    <property type="component" value="Chromosome"/>
</dbReference>
<evidence type="ECO:0000259" key="11">
    <source>
        <dbReference type="Pfam" id="PF02463"/>
    </source>
</evidence>
<evidence type="ECO:0000256" key="6">
    <source>
        <dbReference type="ARBA" id="ARBA00022840"/>
    </source>
</evidence>
<evidence type="ECO:0000313" key="13">
    <source>
        <dbReference type="Proteomes" id="UP000301475"/>
    </source>
</evidence>
<organism evidence="12 13">
    <name type="scientific">Ruminococcus bovis</name>
    <dbReference type="NCBI Taxonomy" id="2564099"/>
    <lineage>
        <taxon>Bacteria</taxon>
        <taxon>Bacillati</taxon>
        <taxon>Bacillota</taxon>
        <taxon>Clostridia</taxon>
        <taxon>Eubacteriales</taxon>
        <taxon>Oscillospiraceae</taxon>
        <taxon>Ruminococcus</taxon>
    </lineage>
</organism>
<dbReference type="InterPro" id="IPR027417">
    <property type="entry name" value="P-loop_NTPase"/>
</dbReference>
<dbReference type="InterPro" id="IPR004604">
    <property type="entry name" value="DNA_recomb/repair_RecN"/>
</dbReference>
<evidence type="ECO:0000256" key="2">
    <source>
        <dbReference type="ARBA" id="ARBA00009441"/>
    </source>
</evidence>
<evidence type="ECO:0000256" key="4">
    <source>
        <dbReference type="ARBA" id="ARBA00022741"/>
    </source>
</evidence>
<evidence type="ECO:0000256" key="9">
    <source>
        <dbReference type="PIRNR" id="PIRNR003128"/>
    </source>
</evidence>
<keyword evidence="4" id="KW-0547">Nucleotide-binding</keyword>
<dbReference type="FunFam" id="3.40.50.300:FF:000319">
    <property type="entry name" value="DNA repair protein RecN"/>
    <property type="match status" value="1"/>
</dbReference>
<protein>
    <recommendedName>
        <fullName evidence="3 9">DNA repair protein RecN</fullName>
    </recommendedName>
    <alternativeName>
        <fullName evidence="8 9">Recombination protein N</fullName>
    </alternativeName>
</protein>
<keyword evidence="13" id="KW-1185">Reference proteome</keyword>
<dbReference type="InterPro" id="IPR003395">
    <property type="entry name" value="RecF/RecN/SMC_N"/>
</dbReference>
<keyword evidence="5 9" id="KW-0227">DNA damage</keyword>
<keyword evidence="7 9" id="KW-0234">DNA repair</keyword>
<dbReference type="SUPFAM" id="SSF52540">
    <property type="entry name" value="P-loop containing nucleoside triphosphate hydrolases"/>
    <property type="match status" value="1"/>
</dbReference>
<dbReference type="OrthoDB" id="9806954at2"/>
<feature type="coiled-coil region" evidence="10">
    <location>
        <begin position="329"/>
        <end position="356"/>
    </location>
</feature>
<dbReference type="GO" id="GO:0006281">
    <property type="term" value="P:DNA repair"/>
    <property type="evidence" value="ECO:0007669"/>
    <property type="project" value="UniProtKB-KW"/>
</dbReference>
<dbReference type="Pfam" id="PF02463">
    <property type="entry name" value="SMC_N"/>
    <property type="match status" value="1"/>
</dbReference>
<comment type="function">
    <text evidence="1 9">May be involved in recombinational repair of damaged DNA.</text>
</comment>
<dbReference type="KEGG" id="ruj:E5Z56_09200"/>
<name>A0A4P8XZH1_9FIRM</name>
<accession>A0A4P8XZH1</accession>
<dbReference type="CDD" id="cd03241">
    <property type="entry name" value="ABC_RecN"/>
    <property type="match status" value="2"/>
</dbReference>
<evidence type="ECO:0000256" key="5">
    <source>
        <dbReference type="ARBA" id="ARBA00022763"/>
    </source>
</evidence>
<comment type="similarity">
    <text evidence="2 9">Belongs to the RecN family.</text>
</comment>
<reference evidence="12 13" key="1">
    <citation type="submission" date="2019-04" db="EMBL/GenBank/DDBJ databases">
        <authorList>
            <person name="Embree M."/>
            <person name="Gaffney J.R."/>
        </authorList>
    </citation>
    <scope>NUCLEOTIDE SEQUENCE [LARGE SCALE GENOMIC DNA]</scope>
    <source>
        <strain evidence="12 13">JE7A12</strain>
    </source>
</reference>
<evidence type="ECO:0000256" key="1">
    <source>
        <dbReference type="ARBA" id="ARBA00003618"/>
    </source>
</evidence>
<evidence type="ECO:0000313" key="12">
    <source>
        <dbReference type="EMBL" id="QCT07520.1"/>
    </source>
</evidence>
<dbReference type="PIRSF" id="PIRSF003128">
    <property type="entry name" value="RecN"/>
    <property type="match status" value="1"/>
</dbReference>
<evidence type="ECO:0000256" key="7">
    <source>
        <dbReference type="ARBA" id="ARBA00023204"/>
    </source>
</evidence>